<dbReference type="Proteomes" id="UP001159641">
    <property type="component" value="Unassembled WGS sequence"/>
</dbReference>
<organism evidence="1 2">
    <name type="scientific">Eschrichtius robustus</name>
    <name type="common">California gray whale</name>
    <name type="synonym">Eschrichtius gibbosus</name>
    <dbReference type="NCBI Taxonomy" id="9764"/>
    <lineage>
        <taxon>Eukaryota</taxon>
        <taxon>Metazoa</taxon>
        <taxon>Chordata</taxon>
        <taxon>Craniata</taxon>
        <taxon>Vertebrata</taxon>
        <taxon>Euteleostomi</taxon>
        <taxon>Mammalia</taxon>
        <taxon>Eutheria</taxon>
        <taxon>Laurasiatheria</taxon>
        <taxon>Artiodactyla</taxon>
        <taxon>Whippomorpha</taxon>
        <taxon>Cetacea</taxon>
        <taxon>Mysticeti</taxon>
        <taxon>Eschrichtiidae</taxon>
        <taxon>Eschrichtius</taxon>
    </lineage>
</organism>
<proteinExistence type="predicted"/>
<dbReference type="AlphaFoldDB" id="A0AB34H8G6"/>
<reference evidence="1 2" key="1">
    <citation type="submission" date="2022-11" db="EMBL/GenBank/DDBJ databases">
        <title>Whole genome sequence of Eschrichtius robustus ER-17-0199.</title>
        <authorList>
            <person name="Bruniche-Olsen A."/>
            <person name="Black A.N."/>
            <person name="Fields C.J."/>
            <person name="Walden K."/>
            <person name="Dewoody J.A."/>
        </authorList>
    </citation>
    <scope>NUCLEOTIDE SEQUENCE [LARGE SCALE GENOMIC DNA]</scope>
    <source>
        <strain evidence="1">ER-17-0199</strain>
        <tissue evidence="1">Blubber</tissue>
    </source>
</reference>
<evidence type="ECO:0000313" key="2">
    <source>
        <dbReference type="Proteomes" id="UP001159641"/>
    </source>
</evidence>
<keyword evidence="2" id="KW-1185">Reference proteome</keyword>
<comment type="caution">
    <text evidence="1">The sequence shown here is derived from an EMBL/GenBank/DDBJ whole genome shotgun (WGS) entry which is preliminary data.</text>
</comment>
<gene>
    <name evidence="1" type="ORF">J1605_005512</name>
</gene>
<protein>
    <submittedName>
        <fullName evidence="1">Uncharacterized protein</fullName>
    </submittedName>
</protein>
<sequence length="111" mass="12067">MGNLFIQRCSFLPFFGSSPGLLFSSPVPFMSSPLLPCAPPSGARPCAERLTFVISSSCERGAQVQFCSDYDMENAPSVLQAGRDDVIGLVPRVQREKDVHSGTLNNFLRTP</sequence>
<dbReference type="EMBL" id="JAIQCJ010001647">
    <property type="protein sequence ID" value="KAJ8788213.1"/>
    <property type="molecule type" value="Genomic_DNA"/>
</dbReference>
<evidence type="ECO:0000313" key="1">
    <source>
        <dbReference type="EMBL" id="KAJ8788213.1"/>
    </source>
</evidence>
<name>A0AB34H8G6_ESCRO</name>
<accession>A0AB34H8G6</accession>